<feature type="transmembrane region" description="Helical" evidence="1">
    <location>
        <begin position="158"/>
        <end position="178"/>
    </location>
</feature>
<reference evidence="3" key="1">
    <citation type="submission" date="2020-12" db="EMBL/GenBank/DDBJ databases">
        <title>Methylobrevis albus sp. nov., isolated from fresh water lack sediment.</title>
        <authorList>
            <person name="Zou Q."/>
        </authorList>
    </citation>
    <scope>NUCLEOTIDE SEQUENCE</scope>
    <source>
        <strain evidence="3">L22</strain>
    </source>
</reference>
<dbReference type="SUPFAM" id="SSF55785">
    <property type="entry name" value="PYP-like sensor domain (PAS domain)"/>
    <property type="match status" value="1"/>
</dbReference>
<dbReference type="AlphaFoldDB" id="A0A931I388"/>
<comment type="caution">
    <text evidence="3">The sequence shown here is derived from an EMBL/GenBank/DDBJ whole genome shotgun (WGS) entry which is preliminary data.</text>
</comment>
<name>A0A931I388_9HYPH</name>
<dbReference type="RefSeq" id="WP_197311525.1">
    <property type="nucleotide sequence ID" value="NZ_JADZLT010000050.1"/>
</dbReference>
<dbReference type="PROSITE" id="PS51257">
    <property type="entry name" value="PROKAR_LIPOPROTEIN"/>
    <property type="match status" value="1"/>
</dbReference>
<feature type="domain" description="PAS" evidence="2">
    <location>
        <begin position="242"/>
        <end position="273"/>
    </location>
</feature>
<feature type="transmembrane region" description="Helical" evidence="1">
    <location>
        <begin position="6"/>
        <end position="33"/>
    </location>
</feature>
<evidence type="ECO:0000256" key="1">
    <source>
        <dbReference type="SAM" id="Phobius"/>
    </source>
</evidence>
<dbReference type="Pfam" id="PF13188">
    <property type="entry name" value="PAS_8"/>
    <property type="match status" value="1"/>
</dbReference>
<dbReference type="EMBL" id="JADZLT010000050">
    <property type="protein sequence ID" value="MBH0238460.1"/>
    <property type="molecule type" value="Genomic_DNA"/>
</dbReference>
<dbReference type="InterPro" id="IPR000014">
    <property type="entry name" value="PAS"/>
</dbReference>
<protein>
    <recommendedName>
        <fullName evidence="2">PAS domain-containing protein</fullName>
    </recommendedName>
</protein>
<keyword evidence="1" id="KW-1133">Transmembrane helix</keyword>
<accession>A0A931I388</accession>
<keyword evidence="1" id="KW-0472">Membrane</keyword>
<sequence length="541" mass="56609">MLRPPPIPLAVVAACAVIVAAVAVAGGFALTVATDVERDRFTHLRLDTTRQFMSALDPRYHNKSAEIGRTGRRLVVTEAIKGGAIFDVSGEPIDAFGETPVADFNAIRHGQVVTRPPSAPSRAEFHFTPALSGTPFHVILRVSTEETMADIADLRRQLLIIAVLGGLVGGVAAGLVVYGRVSRPARRFARAFEAAALEPASADRSSLANGRRDEIGHLASGIDSFFAMFAEAWRSRIMVADAILESAPFGVLQVTSTGRVIAANPAALALLGTVPAANGEIPPPVLAFADGSGAVAVVGGADPFDGECSLVSIRSSVETRHAIAGAVVLTTGDEAGNEGRSIVLLADASGLEAERAGLSADVDRRVADNQQLTRRQAELRMMLECCLAMLDTAPAGGDTHVEPARFAEHWLAEATAAGMIARGDVSEERPTVSGSAADIETVFRLALLTVYARVGGPPAMITVEGRGINFDTAGYTFRATAGSEITTAADWQVALAALRSAVRRVRGQVSEFSATEMECSVRIILRGAAERLSTGLSRAAG</sequence>
<keyword evidence="1" id="KW-0812">Transmembrane</keyword>
<evidence type="ECO:0000259" key="2">
    <source>
        <dbReference type="Pfam" id="PF13188"/>
    </source>
</evidence>
<dbReference type="InterPro" id="IPR035965">
    <property type="entry name" value="PAS-like_dom_sf"/>
</dbReference>
<proteinExistence type="predicted"/>
<gene>
    <name evidence="3" type="ORF">I5731_11555</name>
</gene>
<evidence type="ECO:0000313" key="3">
    <source>
        <dbReference type="EMBL" id="MBH0238460.1"/>
    </source>
</evidence>
<keyword evidence="4" id="KW-1185">Reference proteome</keyword>
<evidence type="ECO:0000313" key="4">
    <source>
        <dbReference type="Proteomes" id="UP000631694"/>
    </source>
</evidence>
<dbReference type="Proteomes" id="UP000631694">
    <property type="component" value="Unassembled WGS sequence"/>
</dbReference>
<organism evidence="3 4">
    <name type="scientific">Methylobrevis albus</name>
    <dbReference type="NCBI Taxonomy" id="2793297"/>
    <lineage>
        <taxon>Bacteria</taxon>
        <taxon>Pseudomonadati</taxon>
        <taxon>Pseudomonadota</taxon>
        <taxon>Alphaproteobacteria</taxon>
        <taxon>Hyphomicrobiales</taxon>
        <taxon>Pleomorphomonadaceae</taxon>
        <taxon>Methylobrevis</taxon>
    </lineage>
</organism>
<dbReference type="Gene3D" id="6.10.340.10">
    <property type="match status" value="1"/>
</dbReference>